<sequence>MQLTLRDFFMRINLVTGVGQRTANACWRWLVIHPEVQIIDSRVVTRLARELDLNAVVTAALQLELFSRDMNDTVTENLTHSGCLTIADAAYPEQLKETYAPPLALYFLGDLRRLNAPQLAVVGSRHPTNYALRAMRLLLPDVVEHRVCLVSGLAQGVDTLTHQVALAHRGTTIAVIGTGLDKCYPAANRALMTTLAHHQLVLSEYPWGTKGARHHFPERNRIIAGLSQSVLVVEAAHHSGSLITANIALQENRNVLAVPGTIDGKNSVGTNELILAGAKPILNSEHIMEELLVDKLPSLEIP</sequence>
<dbReference type="EMBL" id="AZFS01000044">
    <property type="protein sequence ID" value="KRL95883.1"/>
    <property type="molecule type" value="Genomic_DNA"/>
</dbReference>
<dbReference type="PATRIC" id="fig|1423753.3.peg.2218"/>
<gene>
    <name evidence="3" type="ORF">FD28_GL002112</name>
</gene>
<comment type="caution">
    <text evidence="3">The sequence shown here is derived from an EMBL/GenBank/DDBJ whole genome shotgun (WGS) entry which is preliminary data.</text>
</comment>
<dbReference type="InterPro" id="IPR057666">
    <property type="entry name" value="DrpA_SLOG"/>
</dbReference>
<feature type="domain" description="Smf/DprA SLOG" evidence="2">
    <location>
        <begin position="83"/>
        <end position="291"/>
    </location>
</feature>
<dbReference type="PANTHER" id="PTHR43022">
    <property type="entry name" value="PROTEIN SMF"/>
    <property type="match status" value="1"/>
</dbReference>
<dbReference type="InterPro" id="IPR003488">
    <property type="entry name" value="DprA"/>
</dbReference>
<reference evidence="3 4" key="1">
    <citation type="journal article" date="2015" name="Genome Announc.">
        <title>Expanding the biotechnology potential of lactobacilli through comparative genomics of 213 strains and associated genera.</title>
        <authorList>
            <person name="Sun Z."/>
            <person name="Harris H.M."/>
            <person name="McCann A."/>
            <person name="Guo C."/>
            <person name="Argimon S."/>
            <person name="Zhang W."/>
            <person name="Yang X."/>
            <person name="Jeffery I.B."/>
            <person name="Cooney J.C."/>
            <person name="Kagawa T.F."/>
            <person name="Liu W."/>
            <person name="Song Y."/>
            <person name="Salvetti E."/>
            <person name="Wrobel A."/>
            <person name="Rasinkangas P."/>
            <person name="Parkhill J."/>
            <person name="Rea M.C."/>
            <person name="O'Sullivan O."/>
            <person name="Ritari J."/>
            <person name="Douillard F.P."/>
            <person name="Paul Ross R."/>
            <person name="Yang R."/>
            <person name="Briner A.E."/>
            <person name="Felis G.E."/>
            <person name="de Vos W.M."/>
            <person name="Barrangou R."/>
            <person name="Klaenhammer T.R."/>
            <person name="Caufield P.W."/>
            <person name="Cui Y."/>
            <person name="Zhang H."/>
            <person name="O'Toole P.W."/>
        </authorList>
    </citation>
    <scope>NUCLEOTIDE SEQUENCE [LARGE SCALE GENOMIC DNA]</scope>
    <source>
        <strain evidence="3 4">DSM 16381</strain>
    </source>
</reference>
<keyword evidence="4" id="KW-1185">Reference proteome</keyword>
<dbReference type="OrthoDB" id="9785707at2"/>
<dbReference type="GO" id="GO:0009294">
    <property type="term" value="P:DNA-mediated transformation"/>
    <property type="evidence" value="ECO:0007669"/>
    <property type="project" value="InterPro"/>
</dbReference>
<evidence type="ECO:0000256" key="1">
    <source>
        <dbReference type="ARBA" id="ARBA00006525"/>
    </source>
</evidence>
<proteinExistence type="inferred from homology"/>
<name>A0A0R1V1M5_9LACO</name>
<evidence type="ECO:0000259" key="2">
    <source>
        <dbReference type="Pfam" id="PF02481"/>
    </source>
</evidence>
<protein>
    <submittedName>
        <fullName evidence="3">Rossmann fold nucleotide-binding protein for DNA uptake</fullName>
    </submittedName>
</protein>
<dbReference type="RefSeq" id="WP_057732555.1">
    <property type="nucleotide sequence ID" value="NZ_AZFS01000044.1"/>
</dbReference>
<dbReference type="PANTHER" id="PTHR43022:SF1">
    <property type="entry name" value="PROTEIN SMF"/>
    <property type="match status" value="1"/>
</dbReference>
<dbReference type="SUPFAM" id="SSF102405">
    <property type="entry name" value="MCP/YpsA-like"/>
    <property type="match status" value="1"/>
</dbReference>
<dbReference type="NCBIfam" id="TIGR00732">
    <property type="entry name" value="dprA"/>
    <property type="match status" value="1"/>
</dbReference>
<organism evidence="3 4">
    <name type="scientific">Levilactobacillus hammesii DSM 16381</name>
    <dbReference type="NCBI Taxonomy" id="1423753"/>
    <lineage>
        <taxon>Bacteria</taxon>
        <taxon>Bacillati</taxon>
        <taxon>Bacillota</taxon>
        <taxon>Bacilli</taxon>
        <taxon>Lactobacillales</taxon>
        <taxon>Lactobacillaceae</taxon>
        <taxon>Levilactobacillus</taxon>
    </lineage>
</organism>
<comment type="similarity">
    <text evidence="1">Belongs to the DprA/Smf family.</text>
</comment>
<accession>A0A0R1V1M5</accession>
<evidence type="ECO:0000313" key="3">
    <source>
        <dbReference type="EMBL" id="KRL95883.1"/>
    </source>
</evidence>
<evidence type="ECO:0000313" key="4">
    <source>
        <dbReference type="Proteomes" id="UP000051580"/>
    </source>
</evidence>
<dbReference type="STRING" id="1423753.FD28_GL002112"/>
<dbReference type="Gene3D" id="3.40.50.450">
    <property type="match status" value="1"/>
</dbReference>
<dbReference type="Pfam" id="PF02481">
    <property type="entry name" value="DNA_processg_A"/>
    <property type="match status" value="1"/>
</dbReference>
<dbReference type="AlphaFoldDB" id="A0A0R1V1M5"/>
<dbReference type="Proteomes" id="UP000051580">
    <property type="component" value="Unassembled WGS sequence"/>
</dbReference>